<name>A0A835YX56_9STRA</name>
<dbReference type="Proteomes" id="UP000664859">
    <property type="component" value="Unassembled WGS sequence"/>
</dbReference>
<feature type="region of interest" description="Disordered" evidence="1">
    <location>
        <begin position="115"/>
        <end position="169"/>
    </location>
</feature>
<evidence type="ECO:0000256" key="1">
    <source>
        <dbReference type="SAM" id="MobiDB-lite"/>
    </source>
</evidence>
<reference evidence="2" key="1">
    <citation type="submission" date="2021-02" db="EMBL/GenBank/DDBJ databases">
        <title>First Annotated Genome of the Yellow-green Alga Tribonema minus.</title>
        <authorList>
            <person name="Mahan K.M."/>
        </authorList>
    </citation>
    <scope>NUCLEOTIDE SEQUENCE</scope>
    <source>
        <strain evidence="2">UTEX B ZZ1240</strain>
    </source>
</reference>
<gene>
    <name evidence="2" type="ORF">JKP88DRAFT_273048</name>
</gene>
<sequence length="169" mass="18064">MLQPMNAGSAFGHRALAAAVVAAYALCVAASVVRHGDRSKTRHMTMRAVSLLRDAARSSIRADRDGIDAADEYAAAARARIYVAAVDRLLSAEDVAHLTGISIDRMREYVDEQLSRARGQLPREADPEPPAQQYSSKAPAQGAPRLPQAPAARREAWESASSSPPVPPP</sequence>
<protein>
    <submittedName>
        <fullName evidence="2">Uncharacterized protein</fullName>
    </submittedName>
</protein>
<feature type="compositionally biased region" description="Basic and acidic residues" evidence="1">
    <location>
        <begin position="115"/>
        <end position="126"/>
    </location>
</feature>
<accession>A0A835YX56</accession>
<keyword evidence="3" id="KW-1185">Reference proteome</keyword>
<evidence type="ECO:0000313" key="3">
    <source>
        <dbReference type="Proteomes" id="UP000664859"/>
    </source>
</evidence>
<proteinExistence type="predicted"/>
<dbReference type="EMBL" id="JAFCMP010000223">
    <property type="protein sequence ID" value="KAG5183076.1"/>
    <property type="molecule type" value="Genomic_DNA"/>
</dbReference>
<organism evidence="2 3">
    <name type="scientific">Tribonema minus</name>
    <dbReference type="NCBI Taxonomy" id="303371"/>
    <lineage>
        <taxon>Eukaryota</taxon>
        <taxon>Sar</taxon>
        <taxon>Stramenopiles</taxon>
        <taxon>Ochrophyta</taxon>
        <taxon>PX clade</taxon>
        <taxon>Xanthophyceae</taxon>
        <taxon>Tribonematales</taxon>
        <taxon>Tribonemataceae</taxon>
        <taxon>Tribonema</taxon>
    </lineage>
</organism>
<dbReference type="AlphaFoldDB" id="A0A835YX56"/>
<evidence type="ECO:0000313" key="2">
    <source>
        <dbReference type="EMBL" id="KAG5183076.1"/>
    </source>
</evidence>
<feature type="compositionally biased region" description="Low complexity" evidence="1">
    <location>
        <begin position="138"/>
        <end position="151"/>
    </location>
</feature>
<comment type="caution">
    <text evidence="2">The sequence shown here is derived from an EMBL/GenBank/DDBJ whole genome shotgun (WGS) entry which is preliminary data.</text>
</comment>